<name>A0A5B6WZB6_9ROSI</name>
<evidence type="ECO:0000313" key="2">
    <source>
        <dbReference type="Proteomes" id="UP000325315"/>
    </source>
</evidence>
<dbReference type="Proteomes" id="UP000325315">
    <property type="component" value="Unassembled WGS sequence"/>
</dbReference>
<dbReference type="EMBL" id="SMMG02000001">
    <property type="protein sequence ID" value="KAA3487331.1"/>
    <property type="molecule type" value="Genomic_DNA"/>
</dbReference>
<keyword evidence="2" id="KW-1185">Reference proteome</keyword>
<protein>
    <submittedName>
        <fullName evidence="1">Aspartic peptidase</fullName>
    </submittedName>
</protein>
<sequence>MLVKFILVYETRFQNTEASLRNHQLARLVLEKLQDNLPSNTETNPKEQVSAVTLRSEKVLIDPEKNMKQEVVEKYDGVKDRIKEKNPLLREYKPPIPYLAKLKKHRIDENFYKFLKLFKQLHINLPFVEALS</sequence>
<accession>A0A5B6WZB6</accession>
<reference evidence="1" key="1">
    <citation type="submission" date="2019-08" db="EMBL/GenBank/DDBJ databases">
        <authorList>
            <person name="Liu F."/>
        </authorList>
    </citation>
    <scope>NUCLEOTIDE SEQUENCE [LARGE SCALE GENOMIC DNA]</scope>
    <source>
        <strain evidence="1">PA1801</strain>
        <tissue evidence="1">Leaf</tissue>
    </source>
</reference>
<organism evidence="1 2">
    <name type="scientific">Gossypium australe</name>
    <dbReference type="NCBI Taxonomy" id="47621"/>
    <lineage>
        <taxon>Eukaryota</taxon>
        <taxon>Viridiplantae</taxon>
        <taxon>Streptophyta</taxon>
        <taxon>Embryophyta</taxon>
        <taxon>Tracheophyta</taxon>
        <taxon>Spermatophyta</taxon>
        <taxon>Magnoliopsida</taxon>
        <taxon>eudicotyledons</taxon>
        <taxon>Gunneridae</taxon>
        <taxon>Pentapetalae</taxon>
        <taxon>rosids</taxon>
        <taxon>malvids</taxon>
        <taxon>Malvales</taxon>
        <taxon>Malvaceae</taxon>
        <taxon>Malvoideae</taxon>
        <taxon>Gossypium</taxon>
    </lineage>
</organism>
<dbReference type="OrthoDB" id="997500at2759"/>
<gene>
    <name evidence="1" type="ORF">EPI10_031161</name>
</gene>
<proteinExistence type="predicted"/>
<evidence type="ECO:0000313" key="1">
    <source>
        <dbReference type="EMBL" id="KAA3487331.1"/>
    </source>
</evidence>
<dbReference type="AlphaFoldDB" id="A0A5B6WZB6"/>
<comment type="caution">
    <text evidence="1">The sequence shown here is derived from an EMBL/GenBank/DDBJ whole genome shotgun (WGS) entry which is preliminary data.</text>
</comment>